<organism evidence="4 5">
    <name type="scientific">Chaetomium fimeti</name>
    <dbReference type="NCBI Taxonomy" id="1854472"/>
    <lineage>
        <taxon>Eukaryota</taxon>
        <taxon>Fungi</taxon>
        <taxon>Dikarya</taxon>
        <taxon>Ascomycota</taxon>
        <taxon>Pezizomycotina</taxon>
        <taxon>Sordariomycetes</taxon>
        <taxon>Sordariomycetidae</taxon>
        <taxon>Sordariales</taxon>
        <taxon>Chaetomiaceae</taxon>
        <taxon>Chaetomium</taxon>
    </lineage>
</organism>
<dbReference type="PANTHER" id="PTHR47396">
    <property type="entry name" value="TYPE I RESTRICTION ENZYME ECOKI R PROTEIN"/>
    <property type="match status" value="1"/>
</dbReference>
<dbReference type="GO" id="GO:0032042">
    <property type="term" value="P:mitochondrial DNA metabolic process"/>
    <property type="evidence" value="ECO:0007669"/>
    <property type="project" value="TreeGrafter"/>
</dbReference>
<dbReference type="RefSeq" id="XP_062655847.1">
    <property type="nucleotide sequence ID" value="XM_062799665.1"/>
</dbReference>
<keyword evidence="1" id="KW-0067">ATP-binding</keyword>
<dbReference type="GO" id="GO:0000403">
    <property type="term" value="F:Y-form DNA binding"/>
    <property type="evidence" value="ECO:0007669"/>
    <property type="project" value="TreeGrafter"/>
</dbReference>
<dbReference type="InterPro" id="IPR027417">
    <property type="entry name" value="P-loop_NTPase"/>
</dbReference>
<dbReference type="SMART" id="SM00487">
    <property type="entry name" value="DEXDc"/>
    <property type="match status" value="1"/>
</dbReference>
<evidence type="ECO:0000259" key="2">
    <source>
        <dbReference type="PROSITE" id="PS51192"/>
    </source>
</evidence>
<dbReference type="GO" id="GO:0005759">
    <property type="term" value="C:mitochondrial matrix"/>
    <property type="evidence" value="ECO:0007669"/>
    <property type="project" value="TreeGrafter"/>
</dbReference>
<evidence type="ECO:0000256" key="1">
    <source>
        <dbReference type="ARBA" id="ARBA00022806"/>
    </source>
</evidence>
<dbReference type="Pfam" id="PF04851">
    <property type="entry name" value="ResIII"/>
    <property type="match status" value="1"/>
</dbReference>
<comment type="caution">
    <text evidence="4">The sequence shown here is derived from an EMBL/GenBank/DDBJ whole genome shotgun (WGS) entry which is preliminary data.</text>
</comment>
<dbReference type="CDD" id="cd18799">
    <property type="entry name" value="SF2_C_EcoAI-like"/>
    <property type="match status" value="1"/>
</dbReference>
<dbReference type="GO" id="GO:0061749">
    <property type="term" value="F:forked DNA-dependent helicase activity"/>
    <property type="evidence" value="ECO:0007669"/>
    <property type="project" value="TreeGrafter"/>
</dbReference>
<dbReference type="EMBL" id="JAUEPN010000007">
    <property type="protein sequence ID" value="KAK3292333.1"/>
    <property type="molecule type" value="Genomic_DNA"/>
</dbReference>
<dbReference type="InterPro" id="IPR001650">
    <property type="entry name" value="Helicase_C-like"/>
</dbReference>
<dbReference type="AlphaFoldDB" id="A0AAE0H9B4"/>
<evidence type="ECO:0000313" key="4">
    <source>
        <dbReference type="EMBL" id="KAK3292333.1"/>
    </source>
</evidence>
<keyword evidence="4" id="KW-0378">Hydrolase</keyword>
<dbReference type="PANTHER" id="PTHR47396:SF1">
    <property type="entry name" value="ATP-DEPENDENT HELICASE IRC3-RELATED"/>
    <property type="match status" value="1"/>
</dbReference>
<proteinExistence type="predicted"/>
<name>A0AAE0H9B4_9PEZI</name>
<dbReference type="GO" id="GO:0016787">
    <property type="term" value="F:hydrolase activity"/>
    <property type="evidence" value="ECO:0007669"/>
    <property type="project" value="UniProtKB-KW"/>
</dbReference>
<gene>
    <name evidence="4" type="ORF">B0H64DRAFT_227038</name>
</gene>
<dbReference type="InterPro" id="IPR006935">
    <property type="entry name" value="Helicase/UvrB_N"/>
</dbReference>
<dbReference type="GO" id="GO:0036121">
    <property type="term" value="F:double-stranded DNA helicase activity"/>
    <property type="evidence" value="ECO:0007669"/>
    <property type="project" value="TreeGrafter"/>
</dbReference>
<dbReference type="PROSITE" id="PS51192">
    <property type="entry name" value="HELICASE_ATP_BIND_1"/>
    <property type="match status" value="1"/>
</dbReference>
<accession>A0AAE0H9B4</accession>
<evidence type="ECO:0000259" key="3">
    <source>
        <dbReference type="PROSITE" id="PS51194"/>
    </source>
</evidence>
<sequence length="674" mass="75226">MKRLVAATLRARVLRSVTRLSFQPCPRRGISSSRRLLDQTVPGLSEAPQISQPQGLTLRNYQEECIQTVLQYLENGHKRLGVSLATGSGKTVIFTQLIGRIKPRSETATQTLILAHRRELVEQAARHCSNTYPDKTIELELGKLSASGTADITVASLQSIISRDRLLKFDPGRFKLVLVDEAHHIVAPGYLRVLEHFGLREKQPDSPHLVGVSATFSRFDGLRLGAAIDEIVYHKDYVEMISEKWLSDVLFTTVESKVDLSQVKRKGRGGSGEFDTDSLSRAVNTVELNDVVIRTWFAKATGRKSTLVFCVDLSHVAALTERFRHYGIDARFVTGDTPMRDRGERLDAFKKGEFPVLINCGVFTEGTDIPNIDCIVLARPTRSRNLLIQMIGRGMRLHAGKQNCHIIDMVASLETGIVTTPTLFGLDPNELVNEASTDKMFALSDSKEAEKLKDFPPTQQFTEPESTGHSYNVTFTEYDTVFDLIADTSGEQHIRDISRHSWVRVSPEKYILNGPEGTYLKLEETPYKGPDHPKFRAYEVRALPAGVSKSPYAAPREILTAATFDSAVHGCDEYARENYPFYIITGTLPWRKAPATAGQLKLLNKLRGTKDELGPEDVTKGKAADMITKLKHGARGRFATIEALRKKMQKSTLADEQYRTRQLNERVMVGPVSA</sequence>
<keyword evidence="5" id="KW-1185">Reference proteome</keyword>
<dbReference type="SUPFAM" id="SSF52540">
    <property type="entry name" value="P-loop containing nucleoside triphosphate hydrolases"/>
    <property type="match status" value="1"/>
</dbReference>
<dbReference type="SMART" id="SM00490">
    <property type="entry name" value="HELICc"/>
    <property type="match status" value="1"/>
</dbReference>
<dbReference type="GO" id="GO:0005524">
    <property type="term" value="F:ATP binding"/>
    <property type="evidence" value="ECO:0007669"/>
    <property type="project" value="InterPro"/>
</dbReference>
<dbReference type="Pfam" id="PF00271">
    <property type="entry name" value="Helicase_C"/>
    <property type="match status" value="1"/>
</dbReference>
<keyword evidence="1" id="KW-0347">Helicase</keyword>
<feature type="domain" description="Helicase ATP-binding" evidence="2">
    <location>
        <begin position="71"/>
        <end position="234"/>
    </location>
</feature>
<dbReference type="InterPro" id="IPR014001">
    <property type="entry name" value="Helicase_ATP-bd"/>
</dbReference>
<feature type="domain" description="Helicase C-terminal" evidence="3">
    <location>
        <begin position="292"/>
        <end position="440"/>
    </location>
</feature>
<dbReference type="InterPro" id="IPR050742">
    <property type="entry name" value="Helicase_Restrict-Modif_Enz"/>
</dbReference>
<dbReference type="GeneID" id="87836613"/>
<reference evidence="4" key="2">
    <citation type="submission" date="2023-06" db="EMBL/GenBank/DDBJ databases">
        <authorList>
            <consortium name="Lawrence Berkeley National Laboratory"/>
            <person name="Haridas S."/>
            <person name="Hensen N."/>
            <person name="Bonometti L."/>
            <person name="Westerberg I."/>
            <person name="Brannstrom I.O."/>
            <person name="Guillou S."/>
            <person name="Cros-Aarteil S."/>
            <person name="Calhoun S."/>
            <person name="Kuo A."/>
            <person name="Mondo S."/>
            <person name="Pangilinan J."/>
            <person name="Riley R."/>
            <person name="Labutti K."/>
            <person name="Andreopoulos B."/>
            <person name="Lipzen A."/>
            <person name="Chen C."/>
            <person name="Yanf M."/>
            <person name="Daum C."/>
            <person name="Ng V."/>
            <person name="Clum A."/>
            <person name="Steindorff A."/>
            <person name="Ohm R."/>
            <person name="Martin F."/>
            <person name="Silar P."/>
            <person name="Natvig D."/>
            <person name="Lalanne C."/>
            <person name="Gautier V."/>
            <person name="Ament-Velasquez S.L."/>
            <person name="Kruys A."/>
            <person name="Hutchinson M.I."/>
            <person name="Powell A.J."/>
            <person name="Barry K."/>
            <person name="Miller A.N."/>
            <person name="Grigoriev I.V."/>
            <person name="Debuchy R."/>
            <person name="Gladieux P."/>
            <person name="Thoren M.H."/>
            <person name="Johannesson H."/>
        </authorList>
    </citation>
    <scope>NUCLEOTIDE SEQUENCE</scope>
    <source>
        <strain evidence="4">CBS 168.71</strain>
    </source>
</reference>
<keyword evidence="1" id="KW-0547">Nucleotide-binding</keyword>
<dbReference type="PROSITE" id="PS51194">
    <property type="entry name" value="HELICASE_CTER"/>
    <property type="match status" value="1"/>
</dbReference>
<protein>
    <submittedName>
        <fullName evidence="4">P-loop containing nucleoside triphosphate hydrolase protein</fullName>
    </submittedName>
</protein>
<reference evidence="4" key="1">
    <citation type="journal article" date="2023" name="Mol. Phylogenet. Evol.">
        <title>Genome-scale phylogeny and comparative genomics of the fungal order Sordariales.</title>
        <authorList>
            <person name="Hensen N."/>
            <person name="Bonometti L."/>
            <person name="Westerberg I."/>
            <person name="Brannstrom I.O."/>
            <person name="Guillou S."/>
            <person name="Cros-Aarteil S."/>
            <person name="Calhoun S."/>
            <person name="Haridas S."/>
            <person name="Kuo A."/>
            <person name="Mondo S."/>
            <person name="Pangilinan J."/>
            <person name="Riley R."/>
            <person name="LaButti K."/>
            <person name="Andreopoulos B."/>
            <person name="Lipzen A."/>
            <person name="Chen C."/>
            <person name="Yan M."/>
            <person name="Daum C."/>
            <person name="Ng V."/>
            <person name="Clum A."/>
            <person name="Steindorff A."/>
            <person name="Ohm R.A."/>
            <person name="Martin F."/>
            <person name="Silar P."/>
            <person name="Natvig D.O."/>
            <person name="Lalanne C."/>
            <person name="Gautier V."/>
            <person name="Ament-Velasquez S.L."/>
            <person name="Kruys A."/>
            <person name="Hutchinson M.I."/>
            <person name="Powell A.J."/>
            <person name="Barry K."/>
            <person name="Miller A.N."/>
            <person name="Grigoriev I.V."/>
            <person name="Debuchy R."/>
            <person name="Gladieux P."/>
            <person name="Hiltunen Thoren M."/>
            <person name="Johannesson H."/>
        </authorList>
    </citation>
    <scope>NUCLEOTIDE SEQUENCE</scope>
    <source>
        <strain evidence="4">CBS 168.71</strain>
    </source>
</reference>
<evidence type="ECO:0000313" key="5">
    <source>
        <dbReference type="Proteomes" id="UP001278766"/>
    </source>
</evidence>
<dbReference type="Gene3D" id="3.40.50.300">
    <property type="entry name" value="P-loop containing nucleotide triphosphate hydrolases"/>
    <property type="match status" value="2"/>
</dbReference>
<dbReference type="GO" id="GO:0070125">
    <property type="term" value="P:mitochondrial translational elongation"/>
    <property type="evidence" value="ECO:0007669"/>
    <property type="project" value="TreeGrafter"/>
</dbReference>
<dbReference type="Proteomes" id="UP001278766">
    <property type="component" value="Unassembled WGS sequence"/>
</dbReference>
<dbReference type="CDD" id="cd18032">
    <property type="entry name" value="DEXHc_RE_I_III_res"/>
    <property type="match status" value="1"/>
</dbReference>